<feature type="binding site" evidence="2">
    <location>
        <position position="68"/>
    </location>
    <ligand>
        <name>substrate</name>
    </ligand>
</feature>
<feature type="active site" description="Proton donor/acceptor" evidence="1">
    <location>
        <position position="92"/>
    </location>
</feature>
<reference evidence="3 4" key="1">
    <citation type="submission" date="2019-09" db="EMBL/GenBank/DDBJ databases">
        <title>Phylogenetic characterization of a novel taxon of the genus Bifidobacterium: Bifidobacterium choloepi sp. nov.</title>
        <authorList>
            <person name="Modesto M."/>
            <person name="Satti M."/>
        </authorList>
    </citation>
    <scope>NUCLEOTIDE SEQUENCE [LARGE SCALE GENOMIC DNA]</scope>
    <source>
        <strain evidence="3 4">BRDM6</strain>
    </source>
</reference>
<dbReference type="SMART" id="SM00855">
    <property type="entry name" value="PGAM"/>
    <property type="match status" value="1"/>
</dbReference>
<name>A0A6I5N8W8_9BIFI</name>
<dbReference type="InterPro" id="IPR029033">
    <property type="entry name" value="His_PPase_superfam"/>
</dbReference>
<dbReference type="Gene3D" id="3.40.50.1240">
    <property type="entry name" value="Phosphoglycerate mutase-like"/>
    <property type="match status" value="1"/>
</dbReference>
<dbReference type="GO" id="GO:0016791">
    <property type="term" value="F:phosphatase activity"/>
    <property type="evidence" value="ECO:0007669"/>
    <property type="project" value="TreeGrafter"/>
</dbReference>
<accession>A0A6I5N8W8</accession>
<protein>
    <submittedName>
        <fullName evidence="3">Histidine phosphatase family protein</fullName>
    </submittedName>
</protein>
<dbReference type="CDD" id="cd07067">
    <property type="entry name" value="HP_PGM_like"/>
    <property type="match status" value="1"/>
</dbReference>
<organism evidence="3 4">
    <name type="scientific">Bifidobacterium choloepi</name>
    <dbReference type="NCBI Taxonomy" id="2614131"/>
    <lineage>
        <taxon>Bacteria</taxon>
        <taxon>Bacillati</taxon>
        <taxon>Actinomycetota</taxon>
        <taxon>Actinomycetes</taxon>
        <taxon>Bifidobacteriales</taxon>
        <taxon>Bifidobacteriaceae</taxon>
        <taxon>Bifidobacterium</taxon>
    </lineage>
</organism>
<dbReference type="InterPro" id="IPR013078">
    <property type="entry name" value="His_Pase_superF_clade-1"/>
</dbReference>
<dbReference type="RefSeq" id="WP_163227844.1">
    <property type="nucleotide sequence ID" value="NZ_VYSG01000002.1"/>
</dbReference>
<dbReference type="Proteomes" id="UP000469292">
    <property type="component" value="Unassembled WGS sequence"/>
</dbReference>
<proteinExistence type="predicted"/>
<dbReference type="EMBL" id="VYSG01000002">
    <property type="protein sequence ID" value="NEG70261.1"/>
    <property type="molecule type" value="Genomic_DNA"/>
</dbReference>
<dbReference type="InterPro" id="IPR050275">
    <property type="entry name" value="PGM_Phosphatase"/>
</dbReference>
<feature type="binding site" evidence="2">
    <location>
        <begin position="11"/>
        <end position="18"/>
    </location>
    <ligand>
        <name>substrate</name>
    </ligand>
</feature>
<evidence type="ECO:0000256" key="1">
    <source>
        <dbReference type="PIRSR" id="PIRSR613078-1"/>
    </source>
</evidence>
<dbReference type="Pfam" id="PF00300">
    <property type="entry name" value="His_Phos_1"/>
    <property type="match status" value="1"/>
</dbReference>
<dbReference type="AlphaFoldDB" id="A0A6I5N8W8"/>
<dbReference type="PANTHER" id="PTHR48100:SF62">
    <property type="entry name" value="GLUCOSYL-3-PHOSPHOGLYCERATE PHOSPHATASE"/>
    <property type="match status" value="1"/>
</dbReference>
<evidence type="ECO:0000313" key="4">
    <source>
        <dbReference type="Proteomes" id="UP000469292"/>
    </source>
</evidence>
<dbReference type="PANTHER" id="PTHR48100">
    <property type="entry name" value="BROAD-SPECIFICITY PHOSPHATASE YOR283W-RELATED"/>
    <property type="match status" value="1"/>
</dbReference>
<feature type="active site" description="Tele-phosphohistidine intermediate" evidence="1">
    <location>
        <position position="12"/>
    </location>
</feature>
<evidence type="ECO:0000313" key="3">
    <source>
        <dbReference type="EMBL" id="NEG70261.1"/>
    </source>
</evidence>
<evidence type="ECO:0000256" key="2">
    <source>
        <dbReference type="PIRSR" id="PIRSR613078-2"/>
    </source>
</evidence>
<dbReference type="GO" id="GO:0005737">
    <property type="term" value="C:cytoplasm"/>
    <property type="evidence" value="ECO:0007669"/>
    <property type="project" value="TreeGrafter"/>
</dbReference>
<gene>
    <name evidence="3" type="ORF">F6S87_06580</name>
</gene>
<dbReference type="SUPFAM" id="SSF53254">
    <property type="entry name" value="Phosphoglycerate mutase-like"/>
    <property type="match status" value="1"/>
</dbReference>
<keyword evidence="4" id="KW-1185">Reference proteome</keyword>
<comment type="caution">
    <text evidence="3">The sequence shown here is derived from an EMBL/GenBank/DDBJ whole genome shotgun (WGS) entry which is preliminary data.</text>
</comment>
<sequence length="228" mass="26078">MGRARSITLTRHGRTSYNAAHRIQGWVDIPLDTVGLWQAKQTGEALRRLYVDHDGGRRQLVVASDLRRTQQTAHAFADPLGLEVHVDERFRERHFGEWEGRPVDELARDYPEDFRSWQLKQGGELKYGAEPRIHAGTRGVEALLDWAQRAGDDTDLFVFSHGALIECAVQVLFGMQKAYPDFVSLTSMNNAHWARLLPARLEDPSRWVLRDYNHGPAVADTDLWENPR</sequence>